<dbReference type="SUPFAM" id="SSF53822">
    <property type="entry name" value="Periplasmic binding protein-like I"/>
    <property type="match status" value="1"/>
</dbReference>
<dbReference type="EMBL" id="JAPQES010000002">
    <property type="protein sequence ID" value="MCY6370286.1"/>
    <property type="molecule type" value="Genomic_DNA"/>
</dbReference>
<keyword evidence="7" id="KW-1185">Reference proteome</keyword>
<reference evidence="6" key="1">
    <citation type="submission" date="2022-12" db="EMBL/GenBank/DDBJ databases">
        <authorList>
            <person name="Wang J."/>
        </authorList>
    </citation>
    <scope>NUCLEOTIDE SEQUENCE</scope>
    <source>
        <strain evidence="6">HY-42-06</strain>
    </source>
</reference>
<evidence type="ECO:0000313" key="7">
    <source>
        <dbReference type="Proteomes" id="UP001079657"/>
    </source>
</evidence>
<dbReference type="CDD" id="cd01392">
    <property type="entry name" value="HTH_LacI"/>
    <property type="match status" value="1"/>
</dbReference>
<dbReference type="InterPro" id="IPR000843">
    <property type="entry name" value="HTH_LacI"/>
</dbReference>
<dbReference type="InterPro" id="IPR028082">
    <property type="entry name" value="Peripla_BP_I"/>
</dbReference>
<dbReference type="CDD" id="cd06294">
    <property type="entry name" value="PBP1_MalR-like"/>
    <property type="match status" value="1"/>
</dbReference>
<gene>
    <name evidence="6" type="ORF">OXH55_06535</name>
</gene>
<keyword evidence="3" id="KW-0804">Transcription</keyword>
<dbReference type="InterPro" id="IPR001387">
    <property type="entry name" value="Cro/C1-type_HTH"/>
</dbReference>
<dbReference type="GO" id="GO:0003677">
    <property type="term" value="F:DNA binding"/>
    <property type="evidence" value="ECO:0007669"/>
    <property type="project" value="UniProtKB-KW"/>
</dbReference>
<evidence type="ECO:0000256" key="2">
    <source>
        <dbReference type="ARBA" id="ARBA00023125"/>
    </source>
</evidence>
<organism evidence="6 7">
    <name type="scientific">Clostridium ganghwense</name>
    <dbReference type="NCBI Taxonomy" id="312089"/>
    <lineage>
        <taxon>Bacteria</taxon>
        <taxon>Bacillati</taxon>
        <taxon>Bacillota</taxon>
        <taxon>Clostridia</taxon>
        <taxon>Eubacteriales</taxon>
        <taxon>Clostridiaceae</taxon>
        <taxon>Clostridium</taxon>
    </lineage>
</organism>
<evidence type="ECO:0000259" key="4">
    <source>
        <dbReference type="PROSITE" id="PS50932"/>
    </source>
</evidence>
<evidence type="ECO:0000256" key="3">
    <source>
        <dbReference type="ARBA" id="ARBA00023163"/>
    </source>
</evidence>
<feature type="domain" description="HTH lacI-type" evidence="4">
    <location>
        <begin position="2"/>
        <end position="56"/>
    </location>
</feature>
<dbReference type="Pfam" id="PF13377">
    <property type="entry name" value="Peripla_BP_3"/>
    <property type="match status" value="1"/>
</dbReference>
<accession>A0ABT4CPX6</accession>
<dbReference type="PANTHER" id="PTHR30146:SF109">
    <property type="entry name" value="HTH-TYPE TRANSCRIPTIONAL REGULATOR GALS"/>
    <property type="match status" value="1"/>
</dbReference>
<dbReference type="Gene3D" id="1.10.260.40">
    <property type="entry name" value="lambda repressor-like DNA-binding domains"/>
    <property type="match status" value="1"/>
</dbReference>
<keyword evidence="1" id="KW-0805">Transcription regulation</keyword>
<comment type="caution">
    <text evidence="6">The sequence shown here is derived from an EMBL/GenBank/DDBJ whole genome shotgun (WGS) entry which is preliminary data.</text>
</comment>
<dbReference type="Gene3D" id="3.40.50.2300">
    <property type="match status" value="2"/>
</dbReference>
<dbReference type="PROSITE" id="PS50932">
    <property type="entry name" value="HTH_LACI_2"/>
    <property type="match status" value="1"/>
</dbReference>
<sequence length="340" mass="37902">MVTIKEIAKKAGVAPSTVSRVISDDSRISDATKEKVRKIMKDMSYHPNAIARSLVSKATKTIGIIMPNSAEKSLLNPFFPEALRGITKALYNRKYNILLTGGETKEEQIVSMHSLVRGRMVDGIILMYTSVDDPILAELRKMNISFSVIGRPVDDSDIIYVDNDNVKAAYDAMIYLINQGHRRIGLINGSMNLLVSVDRYEGYKKALIENSIDIDENMVISSEFIEKGGYEGMKKILSAKNPPTSVLITDDIMALGAIKAASEMNVKIPEDISIISFNNFYISQLTAPPLTSIDINIYNLGFYAAELLLKKINGKGKFNDRKKIVETEIIHRDSVIERNF</sequence>
<protein>
    <submittedName>
        <fullName evidence="6">LacI family DNA-binding transcriptional regulator</fullName>
    </submittedName>
</protein>
<dbReference type="SMART" id="SM00354">
    <property type="entry name" value="HTH_LACI"/>
    <property type="match status" value="1"/>
</dbReference>
<proteinExistence type="predicted"/>
<dbReference type="PROSITE" id="PS50943">
    <property type="entry name" value="HTH_CROC1"/>
    <property type="match status" value="1"/>
</dbReference>
<dbReference type="InterPro" id="IPR010982">
    <property type="entry name" value="Lambda_DNA-bd_dom_sf"/>
</dbReference>
<name>A0ABT4CPX6_9CLOT</name>
<evidence type="ECO:0000313" key="6">
    <source>
        <dbReference type="EMBL" id="MCY6370286.1"/>
    </source>
</evidence>
<dbReference type="Pfam" id="PF00356">
    <property type="entry name" value="LacI"/>
    <property type="match status" value="1"/>
</dbReference>
<dbReference type="Proteomes" id="UP001079657">
    <property type="component" value="Unassembled WGS sequence"/>
</dbReference>
<dbReference type="PANTHER" id="PTHR30146">
    <property type="entry name" value="LACI-RELATED TRANSCRIPTIONAL REPRESSOR"/>
    <property type="match status" value="1"/>
</dbReference>
<dbReference type="InterPro" id="IPR046335">
    <property type="entry name" value="LacI/GalR-like_sensor"/>
</dbReference>
<feature type="domain" description="HTH cro/C1-type" evidence="5">
    <location>
        <begin position="3"/>
        <end position="46"/>
    </location>
</feature>
<keyword evidence="2 6" id="KW-0238">DNA-binding</keyword>
<evidence type="ECO:0000256" key="1">
    <source>
        <dbReference type="ARBA" id="ARBA00023015"/>
    </source>
</evidence>
<dbReference type="RefSeq" id="WP_268049032.1">
    <property type="nucleotide sequence ID" value="NZ_JAPQES010000002.1"/>
</dbReference>
<dbReference type="SUPFAM" id="SSF47413">
    <property type="entry name" value="lambda repressor-like DNA-binding domains"/>
    <property type="match status" value="1"/>
</dbReference>
<evidence type="ECO:0000259" key="5">
    <source>
        <dbReference type="PROSITE" id="PS50943"/>
    </source>
</evidence>